<organism evidence="2 3">
    <name type="scientific">Antiquaquibacter soli</name>
    <dbReference type="NCBI Taxonomy" id="3064523"/>
    <lineage>
        <taxon>Bacteria</taxon>
        <taxon>Bacillati</taxon>
        <taxon>Actinomycetota</taxon>
        <taxon>Actinomycetes</taxon>
        <taxon>Micrococcales</taxon>
        <taxon>Microbacteriaceae</taxon>
        <taxon>Antiquaquibacter</taxon>
    </lineage>
</organism>
<dbReference type="RefSeq" id="WP_305001611.1">
    <property type="nucleotide sequence ID" value="NZ_JAUQUB010000001.1"/>
</dbReference>
<gene>
    <name evidence="2" type="ORF">Q5716_03040</name>
</gene>
<evidence type="ECO:0008006" key="4">
    <source>
        <dbReference type="Google" id="ProtNLM"/>
    </source>
</evidence>
<reference evidence="2 3" key="1">
    <citation type="submission" date="2023-07" db="EMBL/GenBank/DDBJ databases">
        <title>Protaetiibacter sp. nov WY-16 isolated from soil.</title>
        <authorList>
            <person name="Liu B."/>
            <person name="Wan Y."/>
        </authorList>
    </citation>
    <scope>NUCLEOTIDE SEQUENCE [LARGE SCALE GENOMIC DNA]</scope>
    <source>
        <strain evidence="2 3">WY-16</strain>
    </source>
</reference>
<feature type="transmembrane region" description="Helical" evidence="1">
    <location>
        <begin position="6"/>
        <end position="34"/>
    </location>
</feature>
<accession>A0ABT9BJJ8</accession>
<evidence type="ECO:0000256" key="1">
    <source>
        <dbReference type="SAM" id="Phobius"/>
    </source>
</evidence>
<dbReference type="Proteomes" id="UP001241072">
    <property type="component" value="Unassembled WGS sequence"/>
</dbReference>
<evidence type="ECO:0000313" key="2">
    <source>
        <dbReference type="EMBL" id="MDO7881196.1"/>
    </source>
</evidence>
<proteinExistence type="predicted"/>
<sequence>MDANEVTAVATVVAVAVSALFGLGGLVVGIIGLAQARSAKKTAGKANTLAKGANKLAKQANKLSKEANGLAESANTVVQEQAARETERTDVDWEWFWDQTLPNVVVVKNIGKALAKEVVVQFFFEGLTEAAGPLDVEGRHEVRLQIPRLAERRKDAIDHDELDQLGGAAGWELSDHALKARVRLRVTWTTPRGTPKLHDTGYFEGSLSPKHP</sequence>
<keyword evidence="3" id="KW-1185">Reference proteome</keyword>
<evidence type="ECO:0000313" key="3">
    <source>
        <dbReference type="Proteomes" id="UP001241072"/>
    </source>
</evidence>
<keyword evidence="1" id="KW-1133">Transmembrane helix</keyword>
<protein>
    <recommendedName>
        <fullName evidence="4">Secreted protein</fullName>
    </recommendedName>
</protein>
<keyword evidence="1" id="KW-0472">Membrane</keyword>
<name>A0ABT9BJJ8_9MICO</name>
<comment type="caution">
    <text evidence="2">The sequence shown here is derived from an EMBL/GenBank/DDBJ whole genome shotgun (WGS) entry which is preliminary data.</text>
</comment>
<dbReference type="EMBL" id="JAUQUB010000001">
    <property type="protein sequence ID" value="MDO7881196.1"/>
    <property type="molecule type" value="Genomic_DNA"/>
</dbReference>
<keyword evidence="1" id="KW-0812">Transmembrane</keyword>